<keyword evidence="2" id="KW-1185">Reference proteome</keyword>
<sequence>MVISNPVNSPRKTVLCHCSESKHDFHRLVWRVSAMDDSRRCRNPGRQAWPHDIYPKCQDASSPMQRDLDHPQISPSAGSRAVVRLRCSCSSTSLTTSGAALRTPQAVCPGRRSPRGTKSPRVSPLIKTAKCGLIEIYHHPPTAAGPGQAYPEGIARIPSLKISAEKFCADSTALCLDSRSRCACPE</sequence>
<evidence type="ECO:0000313" key="2">
    <source>
        <dbReference type="Proteomes" id="UP000191901"/>
    </source>
</evidence>
<protein>
    <submittedName>
        <fullName evidence="1">Uncharacterized protein</fullName>
    </submittedName>
</protein>
<organism evidence="1 2">
    <name type="scientific">Halomicronema hongdechloris C2206</name>
    <dbReference type="NCBI Taxonomy" id="1641165"/>
    <lineage>
        <taxon>Bacteria</taxon>
        <taxon>Bacillati</taxon>
        <taxon>Cyanobacteriota</taxon>
        <taxon>Cyanophyceae</taxon>
        <taxon>Nodosilineales</taxon>
        <taxon>Nodosilineaceae</taxon>
        <taxon>Halomicronema</taxon>
    </lineage>
</organism>
<accession>A0A1Z3HPA9</accession>
<dbReference type="KEGG" id="hhg:XM38_029510"/>
<evidence type="ECO:0000313" key="1">
    <source>
        <dbReference type="EMBL" id="ASC71997.1"/>
    </source>
</evidence>
<dbReference type="AlphaFoldDB" id="A0A1Z3HPA9"/>
<dbReference type="EMBL" id="CP021983">
    <property type="protein sequence ID" value="ASC71997.1"/>
    <property type="molecule type" value="Genomic_DNA"/>
</dbReference>
<reference evidence="1 2" key="1">
    <citation type="journal article" date="2016" name="Biochim. Biophys. Acta">
        <title>Characterization of red-shifted phycobilisomes isolated from the chlorophyll f-containing cyanobacterium Halomicronema hongdechloris.</title>
        <authorList>
            <person name="Li Y."/>
            <person name="Lin Y."/>
            <person name="Garvey C.J."/>
            <person name="Birch D."/>
            <person name="Corkery R.W."/>
            <person name="Loughlin P.C."/>
            <person name="Scheer H."/>
            <person name="Willows R.D."/>
            <person name="Chen M."/>
        </authorList>
    </citation>
    <scope>NUCLEOTIDE SEQUENCE [LARGE SCALE GENOMIC DNA]</scope>
    <source>
        <strain evidence="1 2">C2206</strain>
    </source>
</reference>
<dbReference type="Proteomes" id="UP000191901">
    <property type="component" value="Chromosome"/>
</dbReference>
<name>A0A1Z3HPA9_9CYAN</name>
<proteinExistence type="predicted"/>
<gene>
    <name evidence="1" type="ORF">XM38_029510</name>
</gene>